<organism evidence="1 2">
    <name type="scientific">Gigaspora rosea</name>
    <dbReference type="NCBI Taxonomy" id="44941"/>
    <lineage>
        <taxon>Eukaryota</taxon>
        <taxon>Fungi</taxon>
        <taxon>Fungi incertae sedis</taxon>
        <taxon>Mucoromycota</taxon>
        <taxon>Glomeromycotina</taxon>
        <taxon>Glomeromycetes</taxon>
        <taxon>Diversisporales</taxon>
        <taxon>Gigasporaceae</taxon>
        <taxon>Gigaspora</taxon>
    </lineage>
</organism>
<dbReference type="EMBL" id="QKWP01000343">
    <property type="protein sequence ID" value="RIB21743.1"/>
    <property type="molecule type" value="Genomic_DNA"/>
</dbReference>
<evidence type="ECO:0000313" key="1">
    <source>
        <dbReference type="EMBL" id="RIB21743.1"/>
    </source>
</evidence>
<sequence>MSKDFTKPFFCGENKDDIEGFLFDYKRYVKSKSWNEETQCGMIVMHMLEETKPWVRELIKTKNKWVDLMNAESNDVVKINRVRNIKQGESEIARGYASRFEAYLDPVKNSVRAYEKRNWFLDRLREPYRSKVETFCPDNYTKVKDCALQIESF</sequence>
<dbReference type="OrthoDB" id="2421696at2759"/>
<reference evidence="1 2" key="1">
    <citation type="submission" date="2018-06" db="EMBL/GenBank/DDBJ databases">
        <title>Comparative genomics reveals the genomic features of Rhizophagus irregularis, R. cerebriforme, R. diaphanum and Gigaspora rosea, and their symbiotic lifestyle signature.</title>
        <authorList>
            <person name="Morin E."/>
            <person name="San Clemente H."/>
            <person name="Chen E.C.H."/>
            <person name="De La Providencia I."/>
            <person name="Hainaut M."/>
            <person name="Kuo A."/>
            <person name="Kohler A."/>
            <person name="Murat C."/>
            <person name="Tang N."/>
            <person name="Roy S."/>
            <person name="Loubradou J."/>
            <person name="Henrissat B."/>
            <person name="Grigoriev I.V."/>
            <person name="Corradi N."/>
            <person name="Roux C."/>
            <person name="Martin F.M."/>
        </authorList>
    </citation>
    <scope>NUCLEOTIDE SEQUENCE [LARGE SCALE GENOMIC DNA]</scope>
    <source>
        <strain evidence="1 2">DAOM 194757</strain>
    </source>
</reference>
<dbReference type="Proteomes" id="UP000266673">
    <property type="component" value="Unassembled WGS sequence"/>
</dbReference>
<accession>A0A397VPA2</accession>
<keyword evidence="2" id="KW-1185">Reference proteome</keyword>
<comment type="caution">
    <text evidence="1">The sequence shown here is derived from an EMBL/GenBank/DDBJ whole genome shotgun (WGS) entry which is preliminary data.</text>
</comment>
<protein>
    <recommendedName>
        <fullName evidence="3">Retrotransposon gag domain-containing protein</fullName>
    </recommendedName>
</protein>
<proteinExistence type="predicted"/>
<gene>
    <name evidence="1" type="ORF">C2G38_1067107</name>
</gene>
<evidence type="ECO:0000313" key="2">
    <source>
        <dbReference type="Proteomes" id="UP000266673"/>
    </source>
</evidence>
<dbReference type="AlphaFoldDB" id="A0A397VPA2"/>
<evidence type="ECO:0008006" key="3">
    <source>
        <dbReference type="Google" id="ProtNLM"/>
    </source>
</evidence>
<name>A0A397VPA2_9GLOM</name>